<evidence type="ECO:0000313" key="4">
    <source>
        <dbReference type="Proteomes" id="UP000317378"/>
    </source>
</evidence>
<feature type="region of interest" description="Disordered" evidence="1">
    <location>
        <begin position="1"/>
        <end position="21"/>
    </location>
</feature>
<dbReference type="EMBL" id="VCHX02000044">
    <property type="protein sequence ID" value="TPQ23569.1"/>
    <property type="molecule type" value="Genomic_DNA"/>
</dbReference>
<comment type="caution">
    <text evidence="3">The sequence shown here is derived from an EMBL/GenBank/DDBJ whole genome shotgun (WGS) entry which is preliminary data.</text>
</comment>
<organism evidence="3 4">
    <name type="scientific">Streptomyces sporangiiformans</name>
    <dbReference type="NCBI Taxonomy" id="2315329"/>
    <lineage>
        <taxon>Bacteria</taxon>
        <taxon>Bacillati</taxon>
        <taxon>Actinomycetota</taxon>
        <taxon>Actinomycetes</taxon>
        <taxon>Kitasatosporales</taxon>
        <taxon>Streptomycetaceae</taxon>
        <taxon>Streptomyces</taxon>
    </lineage>
</organism>
<gene>
    <name evidence="3" type="ORF">FGD71_003045</name>
</gene>
<dbReference type="AlphaFoldDB" id="A0A505DQP9"/>
<dbReference type="Gene3D" id="3.10.450.50">
    <property type="match status" value="1"/>
</dbReference>
<dbReference type="InterPro" id="IPR037401">
    <property type="entry name" value="SnoaL-like"/>
</dbReference>
<dbReference type="SUPFAM" id="SSF54427">
    <property type="entry name" value="NTF2-like"/>
    <property type="match status" value="1"/>
</dbReference>
<keyword evidence="4" id="KW-1185">Reference proteome</keyword>
<reference evidence="3 4" key="1">
    <citation type="submission" date="2019-06" db="EMBL/GenBank/DDBJ databases">
        <title>Streptomyces sporangiiformans sp. nov., a novel actinomycete isolated from soil in Mount Song.</title>
        <authorList>
            <person name="Han L."/>
        </authorList>
    </citation>
    <scope>NUCLEOTIDE SEQUENCE [LARGE SCALE GENOMIC DNA]</scope>
    <source>
        <strain evidence="3 4">NEAU-SSA 1</strain>
    </source>
</reference>
<sequence>MGTTSGPGFDTETLRRGVEGQNPETLLSLYADDAELRIIDRNTQPSHPKVMHGREQISEMLNDVYSRDMTHKLEQCVVQGDQAAFTEFCEYPDGVKVLAASTLALRDGKIVDQIVLQEWDDEP</sequence>
<evidence type="ECO:0000259" key="2">
    <source>
        <dbReference type="Pfam" id="PF12680"/>
    </source>
</evidence>
<dbReference type="OrthoDB" id="8087138at2"/>
<protein>
    <submittedName>
        <fullName evidence="3">Nuclear transport factor 2 family protein</fullName>
    </submittedName>
</protein>
<proteinExistence type="predicted"/>
<dbReference type="Proteomes" id="UP000317378">
    <property type="component" value="Unassembled WGS sequence"/>
</dbReference>
<dbReference type="Pfam" id="PF12680">
    <property type="entry name" value="SnoaL_2"/>
    <property type="match status" value="1"/>
</dbReference>
<feature type="domain" description="SnoaL-like" evidence="2">
    <location>
        <begin position="16"/>
        <end position="112"/>
    </location>
</feature>
<dbReference type="InterPro" id="IPR032710">
    <property type="entry name" value="NTF2-like_dom_sf"/>
</dbReference>
<name>A0A505DQP9_9ACTN</name>
<evidence type="ECO:0000313" key="3">
    <source>
        <dbReference type="EMBL" id="TPQ23569.1"/>
    </source>
</evidence>
<dbReference type="RefSeq" id="WP_119098801.1">
    <property type="nucleotide sequence ID" value="NZ_QXMJ01000044.1"/>
</dbReference>
<evidence type="ECO:0000256" key="1">
    <source>
        <dbReference type="SAM" id="MobiDB-lite"/>
    </source>
</evidence>
<accession>A0A505DQP9</accession>